<dbReference type="InterPro" id="IPR013783">
    <property type="entry name" value="Ig-like_fold"/>
</dbReference>
<sequence length="156" mass="18000">MLMLHGCCSNSLATVAMRGELQYVFFYRDERIESGRQHPSFKNRTELKGRNMKNGDLSVILKNVKEGDSGTYECHFAAAGAKRRKRSPEDGAPISTIRLEVVDPGEFNWYRMTSDLRSVLFHGWAICYRLRYIVKKIPHSKNMSSRHNNDKLLLMT</sequence>
<reference evidence="5" key="1">
    <citation type="submission" date="2019-06" db="EMBL/GenBank/DDBJ databases">
        <authorList>
            <consortium name="Wellcome Sanger Institute Data Sharing"/>
        </authorList>
    </citation>
    <scope>NUCLEOTIDE SEQUENCE [LARGE SCALE GENOMIC DNA]</scope>
</reference>
<dbReference type="InterPro" id="IPR036179">
    <property type="entry name" value="Ig-like_dom_sf"/>
</dbReference>
<evidence type="ECO:0000313" key="5">
    <source>
        <dbReference type="Ensembl" id="ENSMMDP00005042117.1"/>
    </source>
</evidence>
<reference evidence="5" key="2">
    <citation type="submission" date="2025-08" db="UniProtKB">
        <authorList>
            <consortium name="Ensembl"/>
        </authorList>
    </citation>
    <scope>IDENTIFICATION</scope>
</reference>
<dbReference type="Gene3D" id="2.60.40.10">
    <property type="entry name" value="Immunoglobulins"/>
    <property type="match status" value="1"/>
</dbReference>
<evidence type="ECO:0000256" key="3">
    <source>
        <dbReference type="ARBA" id="ARBA00023319"/>
    </source>
</evidence>
<dbReference type="InterPro" id="IPR013106">
    <property type="entry name" value="Ig_V-set"/>
</dbReference>
<feature type="domain" description="Immunoglobulin V-set" evidence="4">
    <location>
        <begin position="22"/>
        <end position="78"/>
    </location>
</feature>
<keyword evidence="3" id="KW-0393">Immunoglobulin domain</keyword>
<evidence type="ECO:0000259" key="4">
    <source>
        <dbReference type="Pfam" id="PF07686"/>
    </source>
</evidence>
<protein>
    <recommendedName>
        <fullName evidence="4">Immunoglobulin V-set domain-containing protein</fullName>
    </recommendedName>
</protein>
<evidence type="ECO:0000313" key="6">
    <source>
        <dbReference type="Proteomes" id="UP000472263"/>
    </source>
</evidence>
<dbReference type="AlphaFoldDB" id="A0A667ZMQ5"/>
<accession>A0A667ZMQ5</accession>
<keyword evidence="6" id="KW-1185">Reference proteome</keyword>
<keyword evidence="2" id="KW-0472">Membrane</keyword>
<dbReference type="InterPro" id="IPR050504">
    <property type="entry name" value="IgSF_BTN/MOG"/>
</dbReference>
<name>A0A667ZMQ5_9TELE</name>
<dbReference type="SUPFAM" id="SSF48726">
    <property type="entry name" value="Immunoglobulin"/>
    <property type="match status" value="1"/>
</dbReference>
<dbReference type="Proteomes" id="UP000472263">
    <property type="component" value="Chromosome 18"/>
</dbReference>
<evidence type="ECO:0000256" key="2">
    <source>
        <dbReference type="ARBA" id="ARBA00023136"/>
    </source>
</evidence>
<organism evidence="5 6">
    <name type="scientific">Myripristis murdjan</name>
    <name type="common">pinecone soldierfish</name>
    <dbReference type="NCBI Taxonomy" id="586833"/>
    <lineage>
        <taxon>Eukaryota</taxon>
        <taxon>Metazoa</taxon>
        <taxon>Chordata</taxon>
        <taxon>Craniata</taxon>
        <taxon>Vertebrata</taxon>
        <taxon>Euteleostomi</taxon>
        <taxon>Actinopterygii</taxon>
        <taxon>Neopterygii</taxon>
        <taxon>Teleostei</taxon>
        <taxon>Neoteleostei</taxon>
        <taxon>Acanthomorphata</taxon>
        <taxon>Holocentriformes</taxon>
        <taxon>Holocentridae</taxon>
        <taxon>Myripristis</taxon>
    </lineage>
</organism>
<reference evidence="5" key="3">
    <citation type="submission" date="2025-09" db="UniProtKB">
        <authorList>
            <consortium name="Ensembl"/>
        </authorList>
    </citation>
    <scope>IDENTIFICATION</scope>
</reference>
<dbReference type="GO" id="GO:0005102">
    <property type="term" value="F:signaling receptor binding"/>
    <property type="evidence" value="ECO:0007669"/>
    <property type="project" value="TreeGrafter"/>
</dbReference>
<dbReference type="GeneTree" id="ENSGT00990000209923"/>
<dbReference type="GO" id="GO:0009897">
    <property type="term" value="C:external side of plasma membrane"/>
    <property type="evidence" value="ECO:0007669"/>
    <property type="project" value="TreeGrafter"/>
</dbReference>
<dbReference type="PANTHER" id="PTHR24100">
    <property type="entry name" value="BUTYROPHILIN"/>
    <property type="match status" value="1"/>
</dbReference>
<dbReference type="GO" id="GO:0001817">
    <property type="term" value="P:regulation of cytokine production"/>
    <property type="evidence" value="ECO:0007669"/>
    <property type="project" value="TreeGrafter"/>
</dbReference>
<evidence type="ECO:0000256" key="1">
    <source>
        <dbReference type="ARBA" id="ARBA00004370"/>
    </source>
</evidence>
<dbReference type="InParanoid" id="A0A667ZMQ5"/>
<dbReference type="GO" id="GO:0050852">
    <property type="term" value="P:T cell receptor signaling pathway"/>
    <property type="evidence" value="ECO:0007669"/>
    <property type="project" value="TreeGrafter"/>
</dbReference>
<comment type="subcellular location">
    <subcellularLocation>
        <location evidence="1">Membrane</location>
    </subcellularLocation>
</comment>
<dbReference type="PANTHER" id="PTHR24100:SF151">
    <property type="entry name" value="ICOS LIGAND"/>
    <property type="match status" value="1"/>
</dbReference>
<dbReference type="Pfam" id="PF07686">
    <property type="entry name" value="V-set"/>
    <property type="match status" value="1"/>
</dbReference>
<dbReference type="Ensembl" id="ENSMMDT00005042969.1">
    <property type="protein sequence ID" value="ENSMMDP00005042117.1"/>
    <property type="gene ID" value="ENSMMDG00005019409.1"/>
</dbReference>
<proteinExistence type="predicted"/>